<proteinExistence type="predicted"/>
<dbReference type="InterPro" id="IPR013780">
    <property type="entry name" value="Glyco_hydro_b"/>
</dbReference>
<dbReference type="SUPFAM" id="SSF51445">
    <property type="entry name" value="(Trans)glycosidases"/>
    <property type="match status" value="1"/>
</dbReference>
<dbReference type="InterPro" id="IPR031728">
    <property type="entry name" value="GlcAase_C"/>
</dbReference>
<dbReference type="InterPro" id="IPR052974">
    <property type="entry name" value="GH79_Enzymes"/>
</dbReference>
<dbReference type="OrthoDB" id="2831684at2759"/>
<dbReference type="Proteomes" id="UP000758603">
    <property type="component" value="Unassembled WGS sequence"/>
</dbReference>
<dbReference type="PANTHER" id="PTHR36183">
    <property type="entry name" value="BETA-GLUCURONIDASE"/>
    <property type="match status" value="1"/>
</dbReference>
<feature type="domain" description="Beta-glucuronidase C-terminal" evidence="1">
    <location>
        <begin position="378"/>
        <end position="481"/>
    </location>
</feature>
<dbReference type="GeneID" id="70129617"/>
<dbReference type="Pfam" id="PF16862">
    <property type="entry name" value="Glyco_hydro_79C"/>
    <property type="match status" value="1"/>
</dbReference>
<sequence>MLEVPAYPLPGAPIVGKSFISYSIEFADLDDFTGNRSTPNQLSVNLINNLKDVGGSYPNIRVGGTTANYAVFVSDQEEPIILHYATPGADQPYSVTWGPTWLDYFDVLPEGIEYTLGLSFNSSTLGQTETIQEAAEAYSVLNRSLYAFEVGNEFDAYPVDRETQTWKLQTYVDQWLERTDAVAAEVIADQDVEAIFQAGVFVAPNTVSNDSSWNPKAAFEDGIATTGKVKSFSIHQYFGAACRPVKPTLADSLLNHTYLTSYMSYHEEMSTFITSHGVRYVIGETNSIACQGLAGVSDVFGAALWSIDYALYAASLNVSSMYFHMGLGYRYAAWQPVVNGTNQAGPRPLYYGNLIAASTLAGGDKQVRVLANETSFTAYGIYKKTETTVLLDKIVLLNLVLYNSTVGGERTSLSVQLPESVLNGKSSAVVRRFTAPGAESTQEDIEWAGRKVSDDGVIVGQEVVELLKGDTIRIPASEAVVISFRKICR</sequence>
<name>A0A9P8RIB0_9PEZI</name>
<organism evidence="2 3">
    <name type="scientific">Truncatella angustata</name>
    <dbReference type="NCBI Taxonomy" id="152316"/>
    <lineage>
        <taxon>Eukaryota</taxon>
        <taxon>Fungi</taxon>
        <taxon>Dikarya</taxon>
        <taxon>Ascomycota</taxon>
        <taxon>Pezizomycotina</taxon>
        <taxon>Sordariomycetes</taxon>
        <taxon>Xylariomycetidae</taxon>
        <taxon>Amphisphaeriales</taxon>
        <taxon>Sporocadaceae</taxon>
        <taxon>Truncatella</taxon>
    </lineage>
</organism>
<comment type="caution">
    <text evidence="2">The sequence shown here is derived from an EMBL/GenBank/DDBJ whole genome shotgun (WGS) entry which is preliminary data.</text>
</comment>
<evidence type="ECO:0000259" key="1">
    <source>
        <dbReference type="Pfam" id="PF16862"/>
    </source>
</evidence>
<accession>A0A9P8RIB0</accession>
<gene>
    <name evidence="2" type="ORF">BKA67DRAFT_540064</name>
</gene>
<reference evidence="2" key="1">
    <citation type="journal article" date="2021" name="Nat. Commun.">
        <title>Genetic determinants of endophytism in the Arabidopsis root mycobiome.</title>
        <authorList>
            <person name="Mesny F."/>
            <person name="Miyauchi S."/>
            <person name="Thiergart T."/>
            <person name="Pickel B."/>
            <person name="Atanasova L."/>
            <person name="Karlsson M."/>
            <person name="Huettel B."/>
            <person name="Barry K.W."/>
            <person name="Haridas S."/>
            <person name="Chen C."/>
            <person name="Bauer D."/>
            <person name="Andreopoulos W."/>
            <person name="Pangilinan J."/>
            <person name="LaButti K."/>
            <person name="Riley R."/>
            <person name="Lipzen A."/>
            <person name="Clum A."/>
            <person name="Drula E."/>
            <person name="Henrissat B."/>
            <person name="Kohler A."/>
            <person name="Grigoriev I.V."/>
            <person name="Martin F.M."/>
            <person name="Hacquard S."/>
        </authorList>
    </citation>
    <scope>NUCLEOTIDE SEQUENCE</scope>
    <source>
        <strain evidence="2">MPI-SDFR-AT-0073</strain>
    </source>
</reference>
<evidence type="ECO:0000313" key="3">
    <source>
        <dbReference type="Proteomes" id="UP000758603"/>
    </source>
</evidence>
<dbReference type="Gene3D" id="3.20.20.80">
    <property type="entry name" value="Glycosidases"/>
    <property type="match status" value="1"/>
</dbReference>
<dbReference type="AlphaFoldDB" id="A0A9P8RIB0"/>
<dbReference type="EMBL" id="JAGPXC010000009">
    <property type="protein sequence ID" value="KAH6646554.1"/>
    <property type="molecule type" value="Genomic_DNA"/>
</dbReference>
<dbReference type="PANTHER" id="PTHR36183:SF2">
    <property type="entry name" value="BETA-GLUCURONIDASE C-TERMINAL DOMAIN-CONTAINING PROTEIN"/>
    <property type="match status" value="1"/>
</dbReference>
<dbReference type="InterPro" id="IPR017853">
    <property type="entry name" value="GH"/>
</dbReference>
<dbReference type="RefSeq" id="XP_045953068.1">
    <property type="nucleotide sequence ID" value="XM_046100725.1"/>
</dbReference>
<dbReference type="Gene3D" id="2.60.40.1180">
    <property type="entry name" value="Golgi alpha-mannosidase II"/>
    <property type="match status" value="1"/>
</dbReference>
<evidence type="ECO:0000313" key="2">
    <source>
        <dbReference type="EMBL" id="KAH6646554.1"/>
    </source>
</evidence>
<protein>
    <recommendedName>
        <fullName evidence="1">Beta-glucuronidase C-terminal domain-containing protein</fullName>
    </recommendedName>
</protein>
<keyword evidence="3" id="KW-1185">Reference proteome</keyword>